<organism evidence="2 3">
    <name type="scientific">Corynebacterium renale</name>
    <dbReference type="NCBI Taxonomy" id="1724"/>
    <lineage>
        <taxon>Bacteria</taxon>
        <taxon>Bacillati</taxon>
        <taxon>Actinomycetota</taxon>
        <taxon>Actinomycetes</taxon>
        <taxon>Mycobacteriales</taxon>
        <taxon>Corynebacteriaceae</taxon>
        <taxon>Corynebacterium</taxon>
    </lineage>
</organism>
<feature type="transmembrane region" description="Helical" evidence="1">
    <location>
        <begin position="101"/>
        <end position="118"/>
    </location>
</feature>
<dbReference type="RefSeq" id="WP_098388912.1">
    <property type="nucleotide sequence ID" value="NZ_LS483464.1"/>
</dbReference>
<sequence length="474" mass="48860">MSARVILLWAWATILVGPLALVLAGPGVLAHRDMLVLDHPGLTGHALGLHDAARATPQDAVLAVIGAVVPASWVVRLLLVAGACAAVGAAVAWARRAAAGPWATALAMLVACWSPAVLERLAQGHWSLVLCGWLLPGIVYLGVTRRHLAQWALMWPATLSPTGAVFAVLAGVVSSRGRALPVGVVLCLPWLVPSLVSPGAPVSAESVRAFAPRDGWALFGGSGIWNADLIAGVPVWVGVALACVLLAGWRGLPASAAFLGVVAIGVPLFAVLAPGAWEWVLTTIPGAGLARDAHKFLLLGIPAAVILAAHIRPAPVAAIGLVLACANLVGAPAQLAALRPAALDTPHSACAEGTVFLPGATTLIDGPLINPWFKTTDALYPGGLRVDGVVVDKPTPEWADADAAWEARDLARLHELGVGTVVDPATGECLAKPGGKPPTRWPALLLLAAWWLVIPLTAGYSRRALTATRGRTQR</sequence>
<feature type="transmembrane region" description="Helical" evidence="1">
    <location>
        <begin position="318"/>
        <end position="338"/>
    </location>
</feature>
<evidence type="ECO:0000313" key="3">
    <source>
        <dbReference type="Proteomes" id="UP000221653"/>
    </source>
</evidence>
<proteinExistence type="predicted"/>
<feature type="transmembrane region" description="Helical" evidence="1">
    <location>
        <begin position="293"/>
        <end position="311"/>
    </location>
</feature>
<evidence type="ECO:0000256" key="1">
    <source>
        <dbReference type="SAM" id="Phobius"/>
    </source>
</evidence>
<dbReference type="Proteomes" id="UP000221653">
    <property type="component" value="Unassembled WGS sequence"/>
</dbReference>
<keyword evidence="1" id="KW-0812">Transmembrane</keyword>
<dbReference type="AlphaFoldDB" id="A0A2A9DPK6"/>
<feature type="transmembrane region" description="Helical" evidence="1">
    <location>
        <begin position="124"/>
        <end position="143"/>
    </location>
</feature>
<keyword evidence="1" id="KW-1133">Transmembrane helix</keyword>
<feature type="transmembrane region" description="Helical" evidence="1">
    <location>
        <begin position="229"/>
        <end position="249"/>
    </location>
</feature>
<keyword evidence="3" id="KW-1185">Reference proteome</keyword>
<gene>
    <name evidence="2" type="ORF">ATK06_0929</name>
</gene>
<evidence type="ECO:0000313" key="2">
    <source>
        <dbReference type="EMBL" id="PFG27850.1"/>
    </source>
</evidence>
<evidence type="ECO:0008006" key="4">
    <source>
        <dbReference type="Google" id="ProtNLM"/>
    </source>
</evidence>
<feature type="transmembrane region" description="Helical" evidence="1">
    <location>
        <begin position="152"/>
        <end position="173"/>
    </location>
</feature>
<accession>A0A2A9DPK6</accession>
<feature type="transmembrane region" description="Helical" evidence="1">
    <location>
        <begin position="256"/>
        <end position="273"/>
    </location>
</feature>
<name>A0A2A9DPK6_9CORY</name>
<dbReference type="EMBL" id="PDJF01000001">
    <property type="protein sequence ID" value="PFG27850.1"/>
    <property type="molecule type" value="Genomic_DNA"/>
</dbReference>
<feature type="transmembrane region" description="Helical" evidence="1">
    <location>
        <begin position="73"/>
        <end position="94"/>
    </location>
</feature>
<reference evidence="2 3" key="1">
    <citation type="submission" date="2017-10" db="EMBL/GenBank/DDBJ databases">
        <title>Sequencing the genomes of 1000 actinobacteria strains.</title>
        <authorList>
            <person name="Klenk H.-P."/>
        </authorList>
    </citation>
    <scope>NUCLEOTIDE SEQUENCE [LARGE SCALE GENOMIC DNA]</scope>
    <source>
        <strain evidence="2 3">DSM 20688</strain>
    </source>
</reference>
<keyword evidence="1" id="KW-0472">Membrane</keyword>
<feature type="transmembrane region" description="Helical" evidence="1">
    <location>
        <begin position="441"/>
        <end position="461"/>
    </location>
</feature>
<comment type="caution">
    <text evidence="2">The sequence shown here is derived from an EMBL/GenBank/DDBJ whole genome shotgun (WGS) entry which is preliminary data.</text>
</comment>
<protein>
    <recommendedName>
        <fullName evidence="4">Transmembrane protein</fullName>
    </recommendedName>
</protein>